<organism evidence="2 3">
    <name type="scientific">Portunus trituberculatus</name>
    <name type="common">Swimming crab</name>
    <name type="synonym">Neptunus trituberculatus</name>
    <dbReference type="NCBI Taxonomy" id="210409"/>
    <lineage>
        <taxon>Eukaryota</taxon>
        <taxon>Metazoa</taxon>
        <taxon>Ecdysozoa</taxon>
        <taxon>Arthropoda</taxon>
        <taxon>Crustacea</taxon>
        <taxon>Multicrustacea</taxon>
        <taxon>Malacostraca</taxon>
        <taxon>Eumalacostraca</taxon>
        <taxon>Eucarida</taxon>
        <taxon>Decapoda</taxon>
        <taxon>Pleocyemata</taxon>
        <taxon>Brachyura</taxon>
        <taxon>Eubrachyura</taxon>
        <taxon>Portunoidea</taxon>
        <taxon>Portunidae</taxon>
        <taxon>Portuninae</taxon>
        <taxon>Portunus</taxon>
    </lineage>
</organism>
<name>A0A5B7GE31_PORTR</name>
<dbReference type="AlphaFoldDB" id="A0A5B7GE31"/>
<proteinExistence type="predicted"/>
<feature type="region of interest" description="Disordered" evidence="1">
    <location>
        <begin position="68"/>
        <end position="100"/>
    </location>
</feature>
<accession>A0A5B7GE31</accession>
<dbReference type="EMBL" id="VSRR010015787">
    <property type="protein sequence ID" value="MPC58560.1"/>
    <property type="molecule type" value="Genomic_DNA"/>
</dbReference>
<evidence type="ECO:0000313" key="3">
    <source>
        <dbReference type="Proteomes" id="UP000324222"/>
    </source>
</evidence>
<dbReference type="Proteomes" id="UP000324222">
    <property type="component" value="Unassembled WGS sequence"/>
</dbReference>
<comment type="caution">
    <text evidence="2">The sequence shown here is derived from an EMBL/GenBank/DDBJ whole genome shotgun (WGS) entry which is preliminary data.</text>
</comment>
<keyword evidence="3" id="KW-1185">Reference proteome</keyword>
<sequence>MLGEDSLDWVSLTGSELVWVAGLGGSGQTNTGNNGMSLRSYCQKMSKSSKDGNSFILEAPQHSILTSSTGLLTNPRHHYHNSDGRHRGVRAEVAPPSPVG</sequence>
<protein>
    <submittedName>
        <fullName evidence="2">Uncharacterized protein</fullName>
    </submittedName>
</protein>
<gene>
    <name evidence="2" type="ORF">E2C01_052565</name>
</gene>
<evidence type="ECO:0000256" key="1">
    <source>
        <dbReference type="SAM" id="MobiDB-lite"/>
    </source>
</evidence>
<reference evidence="2 3" key="1">
    <citation type="submission" date="2019-05" db="EMBL/GenBank/DDBJ databases">
        <title>Another draft genome of Portunus trituberculatus and its Hox gene families provides insights of decapod evolution.</title>
        <authorList>
            <person name="Jeong J.-H."/>
            <person name="Song I."/>
            <person name="Kim S."/>
            <person name="Choi T."/>
            <person name="Kim D."/>
            <person name="Ryu S."/>
            <person name="Kim W."/>
        </authorList>
    </citation>
    <scope>NUCLEOTIDE SEQUENCE [LARGE SCALE GENOMIC DNA]</scope>
    <source>
        <tissue evidence="2">Muscle</tissue>
    </source>
</reference>
<feature type="compositionally biased region" description="Basic and acidic residues" evidence="1">
    <location>
        <begin position="80"/>
        <end position="90"/>
    </location>
</feature>
<evidence type="ECO:0000313" key="2">
    <source>
        <dbReference type="EMBL" id="MPC58560.1"/>
    </source>
</evidence>